<dbReference type="Gene3D" id="3.40.630.30">
    <property type="match status" value="1"/>
</dbReference>
<protein>
    <submittedName>
        <fullName evidence="2">GNAT family N-acetyltransferase</fullName>
    </submittedName>
</protein>
<dbReference type="Proteomes" id="UP000644167">
    <property type="component" value="Chromosome"/>
</dbReference>
<reference evidence="2 3" key="1">
    <citation type="submission" date="2021-02" db="EMBL/GenBank/DDBJ databases">
        <title>The genome of Marinomonas foliarum JZW.</title>
        <authorList>
            <person name="Sun M."/>
        </authorList>
    </citation>
    <scope>NUCLEOTIDE SEQUENCE [LARGE SCALE GENOMIC DNA]</scope>
    <source>
        <strain evidence="2 3">JZW</strain>
    </source>
</reference>
<dbReference type="RefSeq" id="WP_205115249.1">
    <property type="nucleotide sequence ID" value="NZ_CP070273.1"/>
</dbReference>
<dbReference type="SUPFAM" id="SSF55729">
    <property type="entry name" value="Acyl-CoA N-acyltransferases (Nat)"/>
    <property type="match status" value="1"/>
</dbReference>
<dbReference type="InterPro" id="IPR016181">
    <property type="entry name" value="Acyl_CoA_acyltransferase"/>
</dbReference>
<dbReference type="InterPro" id="IPR000182">
    <property type="entry name" value="GNAT_dom"/>
</dbReference>
<gene>
    <name evidence="2" type="ORF">JSY38_03380</name>
</gene>
<dbReference type="PANTHER" id="PTHR43792">
    <property type="entry name" value="GNAT FAMILY, PUTATIVE (AFU_ORTHOLOGUE AFUA_3G00765)-RELATED-RELATED"/>
    <property type="match status" value="1"/>
</dbReference>
<proteinExistence type="predicted"/>
<keyword evidence="3" id="KW-1185">Reference proteome</keyword>
<dbReference type="InterPro" id="IPR051531">
    <property type="entry name" value="N-acetyltransferase"/>
</dbReference>
<evidence type="ECO:0000259" key="1">
    <source>
        <dbReference type="PROSITE" id="PS51186"/>
    </source>
</evidence>
<evidence type="ECO:0000313" key="3">
    <source>
        <dbReference type="Proteomes" id="UP000644167"/>
    </source>
</evidence>
<organism evidence="2 3">
    <name type="scientific">Marinomonas foliarum</name>
    <dbReference type="NCBI Taxonomy" id="491950"/>
    <lineage>
        <taxon>Bacteria</taxon>
        <taxon>Pseudomonadati</taxon>
        <taxon>Pseudomonadota</taxon>
        <taxon>Gammaproteobacteria</taxon>
        <taxon>Oceanospirillales</taxon>
        <taxon>Oceanospirillaceae</taxon>
        <taxon>Marinomonas</taxon>
    </lineage>
</organism>
<dbReference type="Pfam" id="PF13302">
    <property type="entry name" value="Acetyltransf_3"/>
    <property type="match status" value="1"/>
</dbReference>
<evidence type="ECO:0000313" key="2">
    <source>
        <dbReference type="EMBL" id="QRV24592.1"/>
    </source>
</evidence>
<sequence length="185" mass="21380">MYFPVLETNRLILSELLDQDAESVFDLFSDDTVVEYYDLEAFSELSQAQSLINFFRNRFEEKSGIRWAIRLKETNKLIGTCGFNSWNPKMKNAVLGYDLLPRYWGMGYTTEAVHRIVTAAFDGELPCGELHRIQGDTVPGNKASESVLEKVGFKEEGLRRHSGYWKNKFHDLKCFGLIRTEYSEI</sequence>
<dbReference type="PROSITE" id="PS51186">
    <property type="entry name" value="GNAT"/>
    <property type="match status" value="1"/>
</dbReference>
<name>A0ABX7IQI3_9GAMM</name>
<dbReference type="PANTHER" id="PTHR43792:SF9">
    <property type="entry name" value="RIBOSOMAL-PROTEIN-ALANINE ACETYLTRANSFERASE"/>
    <property type="match status" value="1"/>
</dbReference>
<dbReference type="EMBL" id="CP070273">
    <property type="protein sequence ID" value="QRV24592.1"/>
    <property type="molecule type" value="Genomic_DNA"/>
</dbReference>
<accession>A0ABX7IQI3</accession>
<feature type="domain" description="N-acetyltransferase" evidence="1">
    <location>
        <begin position="11"/>
        <end position="171"/>
    </location>
</feature>